<gene>
    <name evidence="2" type="ORF">HKBW3S43_01767</name>
</gene>
<accession>A0A6V8PTR6</accession>
<feature type="non-terminal residue" evidence="2">
    <location>
        <position position="1"/>
    </location>
</feature>
<dbReference type="AlphaFoldDB" id="A0A6V8PTR6"/>
<proteinExistence type="predicted"/>
<organism evidence="2 3">
    <name type="scientific">Candidatus Hakubella thermalkaliphila</name>
    <dbReference type="NCBI Taxonomy" id="2754717"/>
    <lineage>
        <taxon>Bacteria</taxon>
        <taxon>Bacillati</taxon>
        <taxon>Actinomycetota</taxon>
        <taxon>Actinomycetota incertae sedis</taxon>
        <taxon>Candidatus Hakubellales</taxon>
        <taxon>Candidatus Hakubellaceae</taxon>
        <taxon>Candidatus Hakubella</taxon>
    </lineage>
</organism>
<evidence type="ECO:0000313" key="3">
    <source>
        <dbReference type="Proteomes" id="UP000576480"/>
    </source>
</evidence>
<dbReference type="EMBL" id="BLSB01000330">
    <property type="protein sequence ID" value="GFP35979.1"/>
    <property type="molecule type" value="Genomic_DNA"/>
</dbReference>
<evidence type="ECO:0000256" key="1">
    <source>
        <dbReference type="SAM" id="MobiDB-lite"/>
    </source>
</evidence>
<reference evidence="2 3" key="1">
    <citation type="journal article" date="2020" name="Front. Microbiol.">
        <title>Single-cell genomics of novel Actinobacteria with the Wood-Ljungdahl pathway discovered in a serpentinizing system.</title>
        <authorList>
            <person name="Merino N."/>
            <person name="Kawai M."/>
            <person name="Boyd E.S."/>
            <person name="Colman D.R."/>
            <person name="McGlynn S.E."/>
            <person name="Nealson K.H."/>
            <person name="Kurokawa K."/>
            <person name="Hongoh Y."/>
        </authorList>
    </citation>
    <scope>NUCLEOTIDE SEQUENCE [LARGE SCALE GENOMIC DNA]</scope>
    <source>
        <strain evidence="2 3">S43</strain>
    </source>
</reference>
<protein>
    <submittedName>
        <fullName evidence="2">Uncharacterized protein</fullName>
    </submittedName>
</protein>
<comment type="caution">
    <text evidence="2">The sequence shown here is derived from an EMBL/GenBank/DDBJ whole genome shotgun (WGS) entry which is preliminary data.</text>
</comment>
<name>A0A6V8PTR6_9ACTN</name>
<feature type="region of interest" description="Disordered" evidence="1">
    <location>
        <begin position="1"/>
        <end position="42"/>
    </location>
</feature>
<sequence>QKDLPEAQIGQGETLVCEHAQKNQIEESELEDTHDDGGGEDVSVNFSSPHLLNILIGKLYLLSYPIYHPKPSQFPSPY</sequence>
<evidence type="ECO:0000313" key="2">
    <source>
        <dbReference type="EMBL" id="GFP35979.1"/>
    </source>
</evidence>
<dbReference type="Proteomes" id="UP000576480">
    <property type="component" value="Unassembled WGS sequence"/>
</dbReference>